<keyword evidence="3" id="KW-1185">Reference proteome</keyword>
<proteinExistence type="predicted"/>
<gene>
    <name evidence="2" type="ORF">B7P43_G08391</name>
</gene>
<accession>A0A2J7R7W4</accession>
<evidence type="ECO:0000256" key="1">
    <source>
        <dbReference type="SAM" id="Coils"/>
    </source>
</evidence>
<dbReference type="Proteomes" id="UP000235965">
    <property type="component" value="Unassembled WGS sequence"/>
</dbReference>
<protein>
    <submittedName>
        <fullName evidence="2">Uncharacterized protein</fullName>
    </submittedName>
</protein>
<dbReference type="EMBL" id="NEVH01006724">
    <property type="protein sequence ID" value="PNF36916.1"/>
    <property type="molecule type" value="Genomic_DNA"/>
</dbReference>
<sequence>MNEAAFSNCNAEDYINIDKDVQTEPDTMDIDVLVENFRENRKGREEEEEEEEEENDIVIEEEKCRVKTYQDAANSLKVLQEFAVQRNDSDMLTLISQTKVFVESQAAKRVNCVQKTLPEFW</sequence>
<name>A0A2J7R7W4_9NEOP</name>
<reference evidence="2 3" key="1">
    <citation type="submission" date="2017-12" db="EMBL/GenBank/DDBJ databases">
        <title>Hemimetabolous genomes reveal molecular basis of termite eusociality.</title>
        <authorList>
            <person name="Harrison M.C."/>
            <person name="Jongepier E."/>
            <person name="Robertson H.M."/>
            <person name="Arning N."/>
            <person name="Bitard-Feildel T."/>
            <person name="Chao H."/>
            <person name="Childers C.P."/>
            <person name="Dinh H."/>
            <person name="Doddapaneni H."/>
            <person name="Dugan S."/>
            <person name="Gowin J."/>
            <person name="Greiner C."/>
            <person name="Han Y."/>
            <person name="Hu H."/>
            <person name="Hughes D.S.T."/>
            <person name="Huylmans A.-K."/>
            <person name="Kemena C."/>
            <person name="Kremer L.P.M."/>
            <person name="Lee S.L."/>
            <person name="Lopez-Ezquerra A."/>
            <person name="Mallet L."/>
            <person name="Monroy-Kuhn J.M."/>
            <person name="Moser A."/>
            <person name="Murali S.C."/>
            <person name="Muzny D.M."/>
            <person name="Otani S."/>
            <person name="Piulachs M.-D."/>
            <person name="Poelchau M."/>
            <person name="Qu J."/>
            <person name="Schaub F."/>
            <person name="Wada-Katsumata A."/>
            <person name="Worley K.C."/>
            <person name="Xie Q."/>
            <person name="Ylla G."/>
            <person name="Poulsen M."/>
            <person name="Gibbs R.A."/>
            <person name="Schal C."/>
            <person name="Richards S."/>
            <person name="Belles X."/>
            <person name="Korb J."/>
            <person name="Bornberg-Bauer E."/>
        </authorList>
    </citation>
    <scope>NUCLEOTIDE SEQUENCE [LARGE SCALE GENOMIC DNA]</scope>
    <source>
        <tissue evidence="2">Whole body</tissue>
    </source>
</reference>
<feature type="coiled-coil region" evidence="1">
    <location>
        <begin position="34"/>
        <end position="63"/>
    </location>
</feature>
<evidence type="ECO:0000313" key="2">
    <source>
        <dbReference type="EMBL" id="PNF36916.1"/>
    </source>
</evidence>
<dbReference type="InParanoid" id="A0A2J7R7W4"/>
<comment type="caution">
    <text evidence="2">The sequence shown here is derived from an EMBL/GenBank/DDBJ whole genome shotgun (WGS) entry which is preliminary data.</text>
</comment>
<evidence type="ECO:0000313" key="3">
    <source>
        <dbReference type="Proteomes" id="UP000235965"/>
    </source>
</evidence>
<dbReference type="AlphaFoldDB" id="A0A2J7R7W4"/>
<organism evidence="2 3">
    <name type="scientific">Cryptotermes secundus</name>
    <dbReference type="NCBI Taxonomy" id="105785"/>
    <lineage>
        <taxon>Eukaryota</taxon>
        <taxon>Metazoa</taxon>
        <taxon>Ecdysozoa</taxon>
        <taxon>Arthropoda</taxon>
        <taxon>Hexapoda</taxon>
        <taxon>Insecta</taxon>
        <taxon>Pterygota</taxon>
        <taxon>Neoptera</taxon>
        <taxon>Polyneoptera</taxon>
        <taxon>Dictyoptera</taxon>
        <taxon>Blattodea</taxon>
        <taxon>Blattoidea</taxon>
        <taxon>Termitoidae</taxon>
        <taxon>Kalotermitidae</taxon>
        <taxon>Cryptotermitinae</taxon>
        <taxon>Cryptotermes</taxon>
    </lineage>
</organism>
<keyword evidence="1" id="KW-0175">Coiled coil</keyword>